<organism evidence="1 2">
    <name type="scientific">Pseudoalteromonas aliena SW19</name>
    <dbReference type="NCBI Taxonomy" id="1314866"/>
    <lineage>
        <taxon>Bacteria</taxon>
        <taxon>Pseudomonadati</taxon>
        <taxon>Pseudomonadota</taxon>
        <taxon>Gammaproteobacteria</taxon>
        <taxon>Alteromonadales</taxon>
        <taxon>Pseudoalteromonadaceae</taxon>
        <taxon>Pseudoalteromonas</taxon>
    </lineage>
</organism>
<reference evidence="1 2" key="1">
    <citation type="submission" date="2015-06" db="EMBL/GenBank/DDBJ databases">
        <title>Genome sequence of Pseudoalteromonas aliena.</title>
        <authorList>
            <person name="Xie B.-B."/>
            <person name="Rong J.-C."/>
            <person name="Qin Q.-L."/>
            <person name="Zhang Y.-Z."/>
        </authorList>
    </citation>
    <scope>NUCLEOTIDE SEQUENCE [LARGE SCALE GENOMIC DNA]</scope>
    <source>
        <strain evidence="1 2">SW19</strain>
    </source>
</reference>
<protein>
    <submittedName>
        <fullName evidence="1">Uncharacterized protein</fullName>
    </submittedName>
</protein>
<keyword evidence="2" id="KW-1185">Reference proteome</keyword>
<sequence length="40" mass="4684">MVKRFSREQARRLQLTLSIIFIYVDAQLVGVMGKAHNFFV</sequence>
<name>A0ABR9DYH1_9GAMM</name>
<dbReference type="EMBL" id="AQGU01000025">
    <property type="protein sequence ID" value="MBE0359370.1"/>
    <property type="molecule type" value="Genomic_DNA"/>
</dbReference>
<gene>
    <name evidence="1" type="ORF">PALI_a0616</name>
</gene>
<evidence type="ECO:0000313" key="1">
    <source>
        <dbReference type="EMBL" id="MBE0359370.1"/>
    </source>
</evidence>
<accession>A0ABR9DYH1</accession>
<evidence type="ECO:0000313" key="2">
    <source>
        <dbReference type="Proteomes" id="UP000648482"/>
    </source>
</evidence>
<dbReference type="Proteomes" id="UP000648482">
    <property type="component" value="Unassembled WGS sequence"/>
</dbReference>
<proteinExistence type="predicted"/>
<comment type="caution">
    <text evidence="1">The sequence shown here is derived from an EMBL/GenBank/DDBJ whole genome shotgun (WGS) entry which is preliminary data.</text>
</comment>